<proteinExistence type="predicted"/>
<gene>
    <name evidence="1" type="ORF">HAX54_013906</name>
</gene>
<sequence>MMKPLSDVDNVYSMLINGESQSEVQSSISSFNSESASFSTAVQKPYTQRVNFNPGQKGNFDSSKRINMVCSPWEILKLLLPESNQCNVTLKVPVSHRRSLPVVEPPSTVQIGCYT</sequence>
<reference evidence="1 2" key="1">
    <citation type="journal article" date="2021" name="BMC Genomics">
        <title>Datura genome reveals duplications of psychoactive alkaloid biosynthetic genes and high mutation rate following tissue culture.</title>
        <authorList>
            <person name="Rajewski A."/>
            <person name="Carter-House D."/>
            <person name="Stajich J."/>
            <person name="Litt A."/>
        </authorList>
    </citation>
    <scope>NUCLEOTIDE SEQUENCE [LARGE SCALE GENOMIC DNA]</scope>
    <source>
        <strain evidence="1">AR-01</strain>
    </source>
</reference>
<dbReference type="EMBL" id="JACEIK010001848">
    <property type="protein sequence ID" value="MCD7472625.1"/>
    <property type="molecule type" value="Genomic_DNA"/>
</dbReference>
<name>A0ABS8TM67_DATST</name>
<dbReference type="Proteomes" id="UP000823775">
    <property type="component" value="Unassembled WGS sequence"/>
</dbReference>
<evidence type="ECO:0000313" key="2">
    <source>
        <dbReference type="Proteomes" id="UP000823775"/>
    </source>
</evidence>
<comment type="caution">
    <text evidence="1">The sequence shown here is derived from an EMBL/GenBank/DDBJ whole genome shotgun (WGS) entry which is preliminary data.</text>
</comment>
<accession>A0ABS8TM67</accession>
<keyword evidence="2" id="KW-1185">Reference proteome</keyword>
<organism evidence="1 2">
    <name type="scientific">Datura stramonium</name>
    <name type="common">Jimsonweed</name>
    <name type="synonym">Common thornapple</name>
    <dbReference type="NCBI Taxonomy" id="4076"/>
    <lineage>
        <taxon>Eukaryota</taxon>
        <taxon>Viridiplantae</taxon>
        <taxon>Streptophyta</taxon>
        <taxon>Embryophyta</taxon>
        <taxon>Tracheophyta</taxon>
        <taxon>Spermatophyta</taxon>
        <taxon>Magnoliopsida</taxon>
        <taxon>eudicotyledons</taxon>
        <taxon>Gunneridae</taxon>
        <taxon>Pentapetalae</taxon>
        <taxon>asterids</taxon>
        <taxon>lamiids</taxon>
        <taxon>Solanales</taxon>
        <taxon>Solanaceae</taxon>
        <taxon>Solanoideae</taxon>
        <taxon>Datureae</taxon>
        <taxon>Datura</taxon>
    </lineage>
</organism>
<evidence type="ECO:0000313" key="1">
    <source>
        <dbReference type="EMBL" id="MCD7472625.1"/>
    </source>
</evidence>
<protein>
    <submittedName>
        <fullName evidence="1">Uncharacterized protein</fullName>
    </submittedName>
</protein>